<name>A0A8X6WU68_9ARAC</name>
<reference evidence="2" key="1">
    <citation type="submission" date="2020-08" db="EMBL/GenBank/DDBJ databases">
        <title>Multicomponent nature underlies the extraordinary mechanical properties of spider dragline silk.</title>
        <authorList>
            <person name="Kono N."/>
            <person name="Nakamura H."/>
            <person name="Mori M."/>
            <person name="Yoshida Y."/>
            <person name="Ohtoshi R."/>
            <person name="Malay A.D."/>
            <person name="Moran D.A.P."/>
            <person name="Tomita M."/>
            <person name="Numata K."/>
            <person name="Arakawa K."/>
        </authorList>
    </citation>
    <scope>NUCLEOTIDE SEQUENCE</scope>
</reference>
<evidence type="ECO:0000256" key="1">
    <source>
        <dbReference type="SAM" id="MobiDB-lite"/>
    </source>
</evidence>
<dbReference type="Proteomes" id="UP000886998">
    <property type="component" value="Unassembled WGS sequence"/>
</dbReference>
<feature type="region of interest" description="Disordered" evidence="1">
    <location>
        <begin position="1"/>
        <end position="27"/>
    </location>
</feature>
<dbReference type="AlphaFoldDB" id="A0A8X6WU68"/>
<organism evidence="2 3">
    <name type="scientific">Trichonephila inaurata madagascariensis</name>
    <dbReference type="NCBI Taxonomy" id="2747483"/>
    <lineage>
        <taxon>Eukaryota</taxon>
        <taxon>Metazoa</taxon>
        <taxon>Ecdysozoa</taxon>
        <taxon>Arthropoda</taxon>
        <taxon>Chelicerata</taxon>
        <taxon>Arachnida</taxon>
        <taxon>Araneae</taxon>
        <taxon>Araneomorphae</taxon>
        <taxon>Entelegynae</taxon>
        <taxon>Araneoidea</taxon>
        <taxon>Nephilidae</taxon>
        <taxon>Trichonephila</taxon>
        <taxon>Trichonephila inaurata</taxon>
    </lineage>
</organism>
<evidence type="ECO:0000313" key="2">
    <source>
        <dbReference type="EMBL" id="GFY40484.1"/>
    </source>
</evidence>
<dbReference type="EMBL" id="BMAV01001918">
    <property type="protein sequence ID" value="GFY40484.1"/>
    <property type="molecule type" value="Genomic_DNA"/>
</dbReference>
<keyword evidence="3" id="KW-1185">Reference proteome</keyword>
<gene>
    <name evidence="2" type="ORF">TNIN_436611</name>
</gene>
<comment type="caution">
    <text evidence="2">The sequence shown here is derived from an EMBL/GenBank/DDBJ whole genome shotgun (WGS) entry which is preliminary data.</text>
</comment>
<protein>
    <submittedName>
        <fullName evidence="2">Uncharacterized protein</fullName>
    </submittedName>
</protein>
<accession>A0A8X6WU68</accession>
<evidence type="ECO:0000313" key="3">
    <source>
        <dbReference type="Proteomes" id="UP000886998"/>
    </source>
</evidence>
<sequence length="92" mass="10464">MRKRPSFPVPSLPPFDRSHGKVSQTAKKEKESAFELLGADFFHERWSGGILDNRRKEQNCCSFAVKKVDWCEFRIFGKIVSSNIRSVDGMGG</sequence>
<proteinExistence type="predicted"/>